<gene>
    <name evidence="2" type="ORF">FHS90_000882</name>
</gene>
<feature type="chain" id="PRO_5032798183" evidence="1">
    <location>
        <begin position="22"/>
        <end position="327"/>
    </location>
</feature>
<organism evidence="2 3">
    <name type="scientific">Rufibacter quisquiliarum</name>
    <dbReference type="NCBI Taxonomy" id="1549639"/>
    <lineage>
        <taxon>Bacteria</taxon>
        <taxon>Pseudomonadati</taxon>
        <taxon>Bacteroidota</taxon>
        <taxon>Cytophagia</taxon>
        <taxon>Cytophagales</taxon>
        <taxon>Hymenobacteraceae</taxon>
        <taxon>Rufibacter</taxon>
    </lineage>
</organism>
<dbReference type="EMBL" id="JACJIQ010000002">
    <property type="protein sequence ID" value="MBA9076180.1"/>
    <property type="molecule type" value="Genomic_DNA"/>
</dbReference>
<evidence type="ECO:0000313" key="3">
    <source>
        <dbReference type="Proteomes" id="UP000563094"/>
    </source>
</evidence>
<evidence type="ECO:0000256" key="1">
    <source>
        <dbReference type="SAM" id="SignalP"/>
    </source>
</evidence>
<dbReference type="NCBIfam" id="TIGR03519">
    <property type="entry name" value="T9SS_PorP_fam"/>
    <property type="match status" value="1"/>
</dbReference>
<feature type="signal peptide" evidence="1">
    <location>
        <begin position="1"/>
        <end position="21"/>
    </location>
</feature>
<evidence type="ECO:0000313" key="2">
    <source>
        <dbReference type="EMBL" id="MBA9076180.1"/>
    </source>
</evidence>
<sequence>MRRICLSLTILCLLASVLAKAQQVPQFSHYGFNGQFISPAYSGVSGQTELNVLYRYQWLGYDGAFDAGGSPKTALFTLSAPLPTLKSGVGVIVMKDEIGAVDVFQAQLSYAYHVSVGTGTLSLGVQGGMTNMSKGGYRPNNENDPKVPFNSSDRKFDMGAGVWYQHAKWYVGAGLVNLLGATYEFEGRAADTGAEPATVRGTVTGEKHLMVTGGYHWELSDAVTVTPTAILKQDLQANTNSIEAGARATFNNKFWGGLGYRFEEAATAMLGIYLLKDNALSFGYAFDYTVVDANAKSPTSHEVMLGYRLPKSKNTTKPPVRTPRYNF</sequence>
<name>A0A839GCS7_9BACT</name>
<protein>
    <submittedName>
        <fullName evidence="2">Type IX secretion system PorP/SprF family membrane protein</fullName>
    </submittedName>
</protein>
<dbReference type="Pfam" id="PF11751">
    <property type="entry name" value="PorP_SprF"/>
    <property type="match status" value="1"/>
</dbReference>
<comment type="caution">
    <text evidence="2">The sequence shown here is derived from an EMBL/GenBank/DDBJ whole genome shotgun (WGS) entry which is preliminary data.</text>
</comment>
<proteinExistence type="predicted"/>
<dbReference type="Proteomes" id="UP000563094">
    <property type="component" value="Unassembled WGS sequence"/>
</dbReference>
<accession>A0A839GCS7</accession>
<keyword evidence="3" id="KW-1185">Reference proteome</keyword>
<reference evidence="2 3" key="1">
    <citation type="submission" date="2020-08" db="EMBL/GenBank/DDBJ databases">
        <title>Genomic Encyclopedia of Type Strains, Phase IV (KMG-IV): sequencing the most valuable type-strain genomes for metagenomic binning, comparative biology and taxonomic classification.</title>
        <authorList>
            <person name="Goeker M."/>
        </authorList>
    </citation>
    <scope>NUCLEOTIDE SEQUENCE [LARGE SCALE GENOMIC DNA]</scope>
    <source>
        <strain evidence="2 3">DSM 29854</strain>
    </source>
</reference>
<dbReference type="InterPro" id="IPR019861">
    <property type="entry name" value="PorP/SprF_Bacteroidetes"/>
</dbReference>
<keyword evidence="1" id="KW-0732">Signal</keyword>
<dbReference type="AlphaFoldDB" id="A0A839GCS7"/>
<dbReference type="RefSeq" id="WP_066835347.1">
    <property type="nucleotide sequence ID" value="NZ_JACJIQ010000002.1"/>
</dbReference>